<comment type="caution">
    <text evidence="2">The sequence shown here is derived from an EMBL/GenBank/DDBJ whole genome shotgun (WGS) entry which is preliminary data.</text>
</comment>
<dbReference type="EMBL" id="VSSQ01011310">
    <property type="protein sequence ID" value="MPM46517.1"/>
    <property type="molecule type" value="Genomic_DNA"/>
</dbReference>
<evidence type="ECO:0000256" key="1">
    <source>
        <dbReference type="SAM" id="MobiDB-lite"/>
    </source>
</evidence>
<proteinExistence type="predicted"/>
<organism evidence="2">
    <name type="scientific">bioreactor metagenome</name>
    <dbReference type="NCBI Taxonomy" id="1076179"/>
    <lineage>
        <taxon>unclassified sequences</taxon>
        <taxon>metagenomes</taxon>
        <taxon>ecological metagenomes</taxon>
    </lineage>
</organism>
<name>A0A645A0E6_9ZZZZ</name>
<dbReference type="AlphaFoldDB" id="A0A645A0E6"/>
<protein>
    <submittedName>
        <fullName evidence="2">Uncharacterized protein</fullName>
    </submittedName>
</protein>
<feature type="region of interest" description="Disordered" evidence="1">
    <location>
        <begin position="1"/>
        <end position="35"/>
    </location>
</feature>
<accession>A0A645A0E6</accession>
<gene>
    <name evidence="2" type="ORF">SDC9_93220</name>
</gene>
<sequence>MPELADDAAEVRTTKLTTEAAAPKPASPNIDTNGLTAGLMERHGVTAMMAASAQM</sequence>
<evidence type="ECO:0000313" key="2">
    <source>
        <dbReference type="EMBL" id="MPM46517.1"/>
    </source>
</evidence>
<reference evidence="2" key="1">
    <citation type="submission" date="2019-08" db="EMBL/GenBank/DDBJ databases">
        <authorList>
            <person name="Kucharzyk K."/>
            <person name="Murdoch R.W."/>
            <person name="Higgins S."/>
            <person name="Loffler F."/>
        </authorList>
    </citation>
    <scope>NUCLEOTIDE SEQUENCE</scope>
</reference>